<gene>
    <name evidence="2" type="ORF">E2C01_069825</name>
</gene>
<comment type="caution">
    <text evidence="2">The sequence shown here is derived from an EMBL/GenBank/DDBJ whole genome shotgun (WGS) entry which is preliminary data.</text>
</comment>
<organism evidence="2 3">
    <name type="scientific">Portunus trituberculatus</name>
    <name type="common">Swimming crab</name>
    <name type="synonym">Neptunus trituberculatus</name>
    <dbReference type="NCBI Taxonomy" id="210409"/>
    <lineage>
        <taxon>Eukaryota</taxon>
        <taxon>Metazoa</taxon>
        <taxon>Ecdysozoa</taxon>
        <taxon>Arthropoda</taxon>
        <taxon>Crustacea</taxon>
        <taxon>Multicrustacea</taxon>
        <taxon>Malacostraca</taxon>
        <taxon>Eumalacostraca</taxon>
        <taxon>Eucarida</taxon>
        <taxon>Decapoda</taxon>
        <taxon>Pleocyemata</taxon>
        <taxon>Brachyura</taxon>
        <taxon>Eubrachyura</taxon>
        <taxon>Portunoidea</taxon>
        <taxon>Portunidae</taxon>
        <taxon>Portuninae</taxon>
        <taxon>Portunus</taxon>
    </lineage>
</organism>
<accession>A0A5B7I3C9</accession>
<dbReference type="AlphaFoldDB" id="A0A5B7I3C9"/>
<proteinExistence type="predicted"/>
<evidence type="ECO:0000256" key="1">
    <source>
        <dbReference type="SAM" id="MobiDB-lite"/>
    </source>
</evidence>
<dbReference type="EMBL" id="VSRR010041117">
    <property type="protein sequence ID" value="MPC75438.1"/>
    <property type="molecule type" value="Genomic_DNA"/>
</dbReference>
<evidence type="ECO:0000313" key="2">
    <source>
        <dbReference type="EMBL" id="MPC75438.1"/>
    </source>
</evidence>
<feature type="region of interest" description="Disordered" evidence="1">
    <location>
        <begin position="107"/>
        <end position="135"/>
    </location>
</feature>
<evidence type="ECO:0000313" key="3">
    <source>
        <dbReference type="Proteomes" id="UP000324222"/>
    </source>
</evidence>
<name>A0A5B7I3C9_PORTR</name>
<reference evidence="2 3" key="1">
    <citation type="submission" date="2019-05" db="EMBL/GenBank/DDBJ databases">
        <title>Another draft genome of Portunus trituberculatus and its Hox gene families provides insights of decapod evolution.</title>
        <authorList>
            <person name="Jeong J.-H."/>
            <person name="Song I."/>
            <person name="Kim S."/>
            <person name="Choi T."/>
            <person name="Kim D."/>
            <person name="Ryu S."/>
            <person name="Kim W."/>
        </authorList>
    </citation>
    <scope>NUCLEOTIDE SEQUENCE [LARGE SCALE GENOMIC DNA]</scope>
    <source>
        <tissue evidence="2">Muscle</tissue>
    </source>
</reference>
<keyword evidence="3" id="KW-1185">Reference proteome</keyword>
<dbReference type="Proteomes" id="UP000324222">
    <property type="component" value="Unassembled WGS sequence"/>
</dbReference>
<protein>
    <submittedName>
        <fullName evidence="2">Uncharacterized protein</fullName>
    </submittedName>
</protein>
<sequence>MRSPLLTLGVGEVGVGGGEMGVLTPRPRHPLLHHLFLSRATPTTLTSSDAEDPPVIHLSSERKKITIRASPSRCIHSHPLLPFTFLPKLRLKRHHPITCIDEFAARGQARRGGHSPRASGNGSSRCRSPMPYPSPRTLAIPRLKRYPY</sequence>